<dbReference type="InterPro" id="IPR052057">
    <property type="entry name" value="IS150/IS1296_orfA-like"/>
</dbReference>
<accession>A0AAW6UPY4</accession>
<dbReference type="SUPFAM" id="SSF48295">
    <property type="entry name" value="TrpR-like"/>
    <property type="match status" value="1"/>
</dbReference>
<evidence type="ECO:0000313" key="2">
    <source>
        <dbReference type="EMBL" id="MDI9094653.1"/>
    </source>
</evidence>
<sequence>MSKYNRNLKIAIANQCLSGESSEALSKMYDISSRQIRYWAQVVTIHGNNAFQPTPHLRCAKARLQAIKLMWTHDWSLGHTSAVLNLTTTGTLSLWLDRYDKYGFKGLECCSRGRKPMDFSKIITDRPDDEKTLEELKEEVAYLRAENAVLKKLEELEQIKRRQAKKRR</sequence>
<dbReference type="PANTHER" id="PTHR33795">
    <property type="entry name" value="INSERTION ELEMENT IS150 PROTEIN INSJ"/>
    <property type="match status" value="1"/>
</dbReference>
<feature type="coiled-coil region" evidence="1">
    <location>
        <begin position="126"/>
        <end position="162"/>
    </location>
</feature>
<dbReference type="SUPFAM" id="SSF46689">
    <property type="entry name" value="Homeodomain-like"/>
    <property type="match status" value="1"/>
</dbReference>
<reference evidence="2" key="1">
    <citation type="submission" date="2022-10" db="EMBL/GenBank/DDBJ databases">
        <title>Bacterial isolates recovered from the One Health project in Brazil.</title>
        <authorList>
            <person name="Valiatti T.B."/>
            <person name="Santos F."/>
            <person name="Cayo R."/>
            <person name="Gales A.C."/>
        </authorList>
    </citation>
    <scope>NUCLEOTIDE SEQUENCE</scope>
    <source>
        <strain evidence="2">PVR188</strain>
    </source>
</reference>
<dbReference type="AlphaFoldDB" id="A0AAW6UPY4"/>
<dbReference type="Proteomes" id="UP001159001">
    <property type="component" value="Unassembled WGS sequence"/>
</dbReference>
<keyword evidence="1" id="KW-0175">Coiled coil</keyword>
<gene>
    <name evidence="2" type="ORF">OGX73_18740</name>
</gene>
<dbReference type="PANTHER" id="PTHR33795:SF1">
    <property type="entry name" value="INSERTION ELEMENT IS150 PROTEIN INSJ"/>
    <property type="match status" value="1"/>
</dbReference>
<dbReference type="InterPro" id="IPR009057">
    <property type="entry name" value="Homeodomain-like_sf"/>
</dbReference>
<protein>
    <submittedName>
        <fullName evidence="2">Helix-turn-helix domain-containing protein</fullName>
    </submittedName>
</protein>
<dbReference type="GO" id="GO:0043565">
    <property type="term" value="F:sequence-specific DNA binding"/>
    <property type="evidence" value="ECO:0007669"/>
    <property type="project" value="InterPro"/>
</dbReference>
<proteinExistence type="predicted"/>
<organism evidence="2 3">
    <name type="scientific">Providencia rettgeri</name>
    <dbReference type="NCBI Taxonomy" id="587"/>
    <lineage>
        <taxon>Bacteria</taxon>
        <taxon>Pseudomonadati</taxon>
        <taxon>Pseudomonadota</taxon>
        <taxon>Gammaproteobacteria</taxon>
        <taxon>Enterobacterales</taxon>
        <taxon>Morganellaceae</taxon>
        <taxon>Providencia</taxon>
    </lineage>
</organism>
<evidence type="ECO:0000313" key="3">
    <source>
        <dbReference type="Proteomes" id="UP001159001"/>
    </source>
</evidence>
<dbReference type="InterPro" id="IPR010921">
    <property type="entry name" value="Trp_repressor/repl_initiator"/>
</dbReference>
<comment type="caution">
    <text evidence="2">The sequence shown here is derived from an EMBL/GenBank/DDBJ whole genome shotgun (WGS) entry which is preliminary data.</text>
</comment>
<evidence type="ECO:0000256" key="1">
    <source>
        <dbReference type="SAM" id="Coils"/>
    </source>
</evidence>
<dbReference type="EMBL" id="JAOWIN010000015">
    <property type="protein sequence ID" value="MDI9094653.1"/>
    <property type="molecule type" value="Genomic_DNA"/>
</dbReference>
<name>A0AAW6UPY4_PRORE</name>
<dbReference type="RefSeq" id="WP_283027215.1">
    <property type="nucleotide sequence ID" value="NZ_JAOWIN010000015.1"/>
</dbReference>